<accession>A0A7S2BLN2</accession>
<feature type="binding site" evidence="5">
    <location>
        <begin position="168"/>
        <end position="174"/>
    </location>
    <ligand>
        <name>GTP</name>
        <dbReference type="ChEBI" id="CHEBI:37565"/>
    </ligand>
</feature>
<keyword evidence="2 5" id="KW-0547">Nucleotide-binding</keyword>
<dbReference type="GO" id="GO:0005737">
    <property type="term" value="C:cytoplasm"/>
    <property type="evidence" value="ECO:0007669"/>
    <property type="project" value="TreeGrafter"/>
</dbReference>
<dbReference type="Pfam" id="PF00503">
    <property type="entry name" value="G-alpha"/>
    <property type="match status" value="1"/>
</dbReference>
<evidence type="ECO:0000256" key="3">
    <source>
        <dbReference type="ARBA" id="ARBA00023134"/>
    </source>
</evidence>
<keyword evidence="3 5" id="KW-0342">GTP-binding</keyword>
<proteinExistence type="predicted"/>
<dbReference type="EMBL" id="HBGT01008891">
    <property type="protein sequence ID" value="CAD9400620.1"/>
    <property type="molecule type" value="Transcribed_RNA"/>
</dbReference>
<sequence>MGCGSSSEEAKKSKETEKMLEEMYDIENNKIKLLLLGAGESGKSTIFKQMKVLYGKEPTRAELMEVKPVIHANIINTMKAIISEAPRLGTDEKIVDQESKKKMLEMDDDEALNPERGAIVKKMWTDPGVLATWDLRAEYQVVESISKFFDEVDVIAAEDYCPTSQHMLTARVRTSGIVTESYVIDGNTFEMYDVGGQRNERKKWIHCFDNVTAVIFVGAISEYNQKLFEDTSTNRMKEALDLYDEVSNNRYFEKSSMLLFLNKKDLFEEKIAKVPIQDTPDFADYTGGADYKAGCDYFIEKFRQLNKTDREFYYHLTCATDTSNVKMVFNTCKDIILKNNLKDSGFL</sequence>
<dbReference type="SMART" id="SM00275">
    <property type="entry name" value="G_alpha"/>
    <property type="match status" value="1"/>
</dbReference>
<dbReference type="SUPFAM" id="SSF47895">
    <property type="entry name" value="Transducin (alpha subunit), insertion domain"/>
    <property type="match status" value="1"/>
</dbReference>
<dbReference type="PANTHER" id="PTHR10218:SF302">
    <property type="entry name" value="GUANINE NUCLEOTIDE-BINDING PROTEIN ALPHA-5 SUBUNIT"/>
    <property type="match status" value="1"/>
</dbReference>
<evidence type="ECO:0000256" key="4">
    <source>
        <dbReference type="ARBA" id="ARBA00023224"/>
    </source>
</evidence>
<feature type="binding site" evidence="5">
    <location>
        <position position="319"/>
    </location>
    <ligand>
        <name>GTP</name>
        <dbReference type="ChEBI" id="CHEBI:37565"/>
    </ligand>
</feature>
<dbReference type="GO" id="GO:0001664">
    <property type="term" value="F:G protein-coupled receptor binding"/>
    <property type="evidence" value="ECO:0007669"/>
    <property type="project" value="TreeGrafter"/>
</dbReference>
<dbReference type="GO" id="GO:0005834">
    <property type="term" value="C:heterotrimeric G-protein complex"/>
    <property type="evidence" value="ECO:0007669"/>
    <property type="project" value="TreeGrafter"/>
</dbReference>
<dbReference type="PRINTS" id="PR00318">
    <property type="entry name" value="GPROTEINA"/>
</dbReference>
<reference evidence="7" key="1">
    <citation type="submission" date="2021-01" db="EMBL/GenBank/DDBJ databases">
        <authorList>
            <person name="Corre E."/>
            <person name="Pelletier E."/>
            <person name="Niang G."/>
            <person name="Scheremetjew M."/>
            <person name="Finn R."/>
            <person name="Kale V."/>
            <person name="Holt S."/>
            <person name="Cochrane G."/>
            <person name="Meng A."/>
            <person name="Brown T."/>
            <person name="Cohen L."/>
        </authorList>
    </citation>
    <scope>NUCLEOTIDE SEQUENCE</scope>
    <source>
        <strain evidence="7">RCC1693</strain>
    </source>
</reference>
<dbReference type="Gene3D" id="1.10.400.10">
    <property type="entry name" value="GI Alpha 1, domain 2-like"/>
    <property type="match status" value="1"/>
</dbReference>
<dbReference type="PROSITE" id="PS51882">
    <property type="entry name" value="G_ALPHA"/>
    <property type="match status" value="1"/>
</dbReference>
<dbReference type="GO" id="GO:0046872">
    <property type="term" value="F:metal ion binding"/>
    <property type="evidence" value="ECO:0007669"/>
    <property type="project" value="UniProtKB-KW"/>
</dbReference>
<dbReference type="CDD" id="cd00066">
    <property type="entry name" value="G-alpha"/>
    <property type="match status" value="1"/>
</dbReference>
<evidence type="ECO:0000256" key="2">
    <source>
        <dbReference type="ARBA" id="ARBA00022741"/>
    </source>
</evidence>
<dbReference type="Gene3D" id="3.40.50.300">
    <property type="entry name" value="P-loop containing nucleotide triphosphate hydrolases"/>
    <property type="match status" value="1"/>
</dbReference>
<feature type="binding site" evidence="5">
    <location>
        <begin position="262"/>
        <end position="265"/>
    </location>
    <ligand>
        <name>GTP</name>
        <dbReference type="ChEBI" id="CHEBI:37565"/>
    </ligand>
</feature>
<feature type="binding site" evidence="5">
    <location>
        <begin position="193"/>
        <end position="197"/>
    </location>
    <ligand>
        <name>GTP</name>
        <dbReference type="ChEBI" id="CHEBI:37565"/>
    </ligand>
</feature>
<name>A0A7S2BLN2_9STRA</name>
<dbReference type="GO" id="GO:0005525">
    <property type="term" value="F:GTP binding"/>
    <property type="evidence" value="ECO:0007669"/>
    <property type="project" value="UniProtKB-KW"/>
</dbReference>
<dbReference type="AlphaFoldDB" id="A0A7S2BLN2"/>
<feature type="binding site" evidence="6">
    <location>
        <position position="44"/>
    </location>
    <ligand>
        <name>Mg(2+)</name>
        <dbReference type="ChEBI" id="CHEBI:18420"/>
    </ligand>
</feature>
<dbReference type="FunFam" id="3.40.50.300:FF:000051">
    <property type="entry name" value="Guanine nucleotide-binding protein subunit alpha"/>
    <property type="match status" value="1"/>
</dbReference>
<dbReference type="SUPFAM" id="SSF52540">
    <property type="entry name" value="P-loop containing nucleoside triphosphate hydrolases"/>
    <property type="match status" value="1"/>
</dbReference>
<feature type="binding site" evidence="5">
    <location>
        <begin position="40"/>
        <end position="45"/>
    </location>
    <ligand>
        <name>GTP</name>
        <dbReference type="ChEBI" id="CHEBI:37565"/>
    </ligand>
</feature>
<keyword evidence="1 6" id="KW-0479">Metal-binding</keyword>
<protein>
    <submittedName>
        <fullName evidence="7">Uncharacterized protein</fullName>
    </submittedName>
</protein>
<dbReference type="GO" id="GO:0007188">
    <property type="term" value="P:adenylate cyclase-modulating G protein-coupled receptor signaling pathway"/>
    <property type="evidence" value="ECO:0007669"/>
    <property type="project" value="TreeGrafter"/>
</dbReference>
<dbReference type="InterPro" id="IPR011025">
    <property type="entry name" value="GproteinA_insert"/>
</dbReference>
<evidence type="ECO:0000313" key="7">
    <source>
        <dbReference type="EMBL" id="CAD9400620.1"/>
    </source>
</evidence>
<evidence type="ECO:0000256" key="6">
    <source>
        <dbReference type="PIRSR" id="PIRSR601019-2"/>
    </source>
</evidence>
<feature type="binding site" evidence="6">
    <location>
        <position position="174"/>
    </location>
    <ligand>
        <name>Mg(2+)</name>
        <dbReference type="ChEBI" id="CHEBI:18420"/>
    </ligand>
</feature>
<dbReference type="GO" id="GO:0003924">
    <property type="term" value="F:GTPase activity"/>
    <property type="evidence" value="ECO:0007669"/>
    <property type="project" value="InterPro"/>
</dbReference>
<gene>
    <name evidence="7" type="ORF">FPAR1323_LOCUS4844</name>
</gene>
<keyword evidence="6" id="KW-0460">Magnesium</keyword>
<dbReference type="GO" id="GO:0031683">
    <property type="term" value="F:G-protein beta/gamma-subunit complex binding"/>
    <property type="evidence" value="ECO:0007669"/>
    <property type="project" value="InterPro"/>
</dbReference>
<evidence type="ECO:0000256" key="5">
    <source>
        <dbReference type="PIRSR" id="PIRSR601019-1"/>
    </source>
</evidence>
<evidence type="ECO:0000256" key="1">
    <source>
        <dbReference type="ARBA" id="ARBA00022723"/>
    </source>
</evidence>
<organism evidence="7">
    <name type="scientific">Florenciella parvula</name>
    <dbReference type="NCBI Taxonomy" id="236787"/>
    <lineage>
        <taxon>Eukaryota</taxon>
        <taxon>Sar</taxon>
        <taxon>Stramenopiles</taxon>
        <taxon>Ochrophyta</taxon>
        <taxon>Dictyochophyceae</taxon>
        <taxon>Florenciellales</taxon>
        <taxon>Florenciella</taxon>
    </lineage>
</organism>
<dbReference type="InterPro" id="IPR001019">
    <property type="entry name" value="Gprotein_alpha_su"/>
</dbReference>
<dbReference type="PANTHER" id="PTHR10218">
    <property type="entry name" value="GTP-BINDING PROTEIN ALPHA SUBUNIT"/>
    <property type="match status" value="1"/>
</dbReference>
<dbReference type="InterPro" id="IPR027417">
    <property type="entry name" value="P-loop_NTPase"/>
</dbReference>
<keyword evidence="4" id="KW-0807">Transducer</keyword>